<organism evidence="1 2">
    <name type="scientific">Vermiconidia calcicola</name>
    <dbReference type="NCBI Taxonomy" id="1690605"/>
    <lineage>
        <taxon>Eukaryota</taxon>
        <taxon>Fungi</taxon>
        <taxon>Dikarya</taxon>
        <taxon>Ascomycota</taxon>
        <taxon>Pezizomycotina</taxon>
        <taxon>Dothideomycetes</taxon>
        <taxon>Dothideomycetidae</taxon>
        <taxon>Mycosphaerellales</taxon>
        <taxon>Extremaceae</taxon>
        <taxon>Vermiconidia</taxon>
    </lineage>
</organism>
<keyword evidence="2" id="KW-1185">Reference proteome</keyword>
<gene>
    <name evidence="1" type="ORF">LTR37_015079</name>
</gene>
<evidence type="ECO:0000313" key="1">
    <source>
        <dbReference type="EMBL" id="KAK3702104.1"/>
    </source>
</evidence>
<comment type="caution">
    <text evidence="1">The sequence shown here is derived from an EMBL/GenBank/DDBJ whole genome shotgun (WGS) entry which is preliminary data.</text>
</comment>
<evidence type="ECO:0000313" key="2">
    <source>
        <dbReference type="Proteomes" id="UP001281147"/>
    </source>
</evidence>
<dbReference type="EMBL" id="JAUTXU010000165">
    <property type="protein sequence ID" value="KAK3702104.1"/>
    <property type="molecule type" value="Genomic_DNA"/>
</dbReference>
<accession>A0ACC3MTA4</accession>
<proteinExistence type="predicted"/>
<protein>
    <submittedName>
        <fullName evidence="1">Uncharacterized protein</fullName>
    </submittedName>
</protein>
<name>A0ACC3MTA4_9PEZI</name>
<dbReference type="Proteomes" id="UP001281147">
    <property type="component" value="Unassembled WGS sequence"/>
</dbReference>
<sequence length="838" mass="92095">MALQPNSMTRSSSSDSSALSNIMVTGVAEDDSASEQASASTPQTSLNDNASLHSAKAAFDTLDVIQEETGRRPKRARSNISTYNVKKLFDAQEEPGSSRNVSGMTGPTLVDEDALGGDKDDKDMEEMNWEATNTTQRRSPRSAAKMQRRPSVKDRVKKAASKVGSVLGKRSREVMEAGKRKFGMSEVEESPKASKVLKELDMGTKGVLDEMDLSDDEYDLPPARPAKRATTTGKAPAEELTVPTAPPLKITSGRKAKKWQREGLFVGQDADADPTQKGGRKKLQKKRPGSSGSDDAEISGPSKRRAVMPLPMFDYLDKTRDFIVPFDIYAPSFVKGDEKPKDWFKLNRNRIIGEAKDLWEKAEKLPASACVCQPPAPGEKGCEDYCLNRVMQYECNEDNCNLEAGECSNRAFVELASRTKKGGSFDCGVEVIKAGNRGFGVRSCRTFSPGQIIMEYTGEIISETESQRRVKEEYKDKQNYYLMELERGLIIDGTKGSMARFVNHSCAPNCEVRMMKVNGTPRMAVFAGDNGIMTGDELTYDYNFDSLGIPQACYCGAATCRGYLIKRLNAAEQKKQAREEMERKRKAAEEAQKNAETEARKKRVHHDRGSGWRGWVAVDDPETKERLKAEKREREEAEKNSSRAQRLAARRGSLLAAAAKPSVEKRMNSKRRKTFHVDEESAENEQEEAAEEPAADALVKTTTNPTTHTRTVSRGSKCTEELSRPSSAQTHTSKIVKKTEVSVSTTEVHEETRMISADAAEDDEPSRSNESSKHTLSRTASKGKEVMKSVGQAVKKGLKGGDKGATRRADGQLRQSSTDGQGAGRAFVGEAAEAVGMG</sequence>
<reference evidence="1" key="1">
    <citation type="submission" date="2023-07" db="EMBL/GenBank/DDBJ databases">
        <title>Black Yeasts Isolated from many extreme environments.</title>
        <authorList>
            <person name="Coleine C."/>
            <person name="Stajich J.E."/>
            <person name="Selbmann L."/>
        </authorList>
    </citation>
    <scope>NUCLEOTIDE SEQUENCE</scope>
    <source>
        <strain evidence="1">CCFEE 5714</strain>
    </source>
</reference>